<dbReference type="FunFam" id="1.10.10.10:FF:000322">
    <property type="entry name" value="Probable disease resistance protein At1g63360"/>
    <property type="match status" value="1"/>
</dbReference>
<dbReference type="PRINTS" id="PR00364">
    <property type="entry name" value="DISEASERSIST"/>
</dbReference>
<sequence>MSWVLKMRQKKVINLLTGGSDELEVISIVGMPGLGKTTLAKMIYRDPKIEYEFYTRAWVYISQEYSRKEVFLHILNNFTQLNDSMYKMNDEMLAKELCKILEKQKYLIVMDDVWSEEAWNDLKVAFPKNNSRSRILITSRIKRVAKHANPSREPHNLRFLTPDESWTLLQRRALGAENCPEELVKDGKHIANECHGLPLAIVVIGGILLQKGTDWWEQVAKSVDAYIAMDQEKRMDNFIALSYNHLPYHLKACFIYFGMFPEDYEIPVWKLVRLWIAEGFIQQKEGMSLEDIGEEYLEDLVNRNLVMVGQYRSNGKIKTCRIHDMLHEFCKKEAAEENFFQEIKYFDQGTYVSSNPALERLRTLDSNIQTLVIVTSSRTLEIKADIWKMIQLRHLKTNASTALPGNLSKSRKSKDDALMIGSLQTLLTISPESCTEDVFARAPNLKVLGIRGQLAKLLENKSGSMLFDSLGKLSHLENLKLLNDVFPCPPSEGKLTSLPQRYKFPPKLKKLTLSDTLLDWNDMSTLGMLENLEILKLKDNAFKGEWWQPEDGGFRALRILYIGRSDLVSWHASARHFPRLKHIFIKHCSSLEALPLGFADISSLQLVELYCTTDSCCFC</sequence>
<feature type="domain" description="NB-ARC" evidence="7">
    <location>
        <begin position="10"/>
        <end position="175"/>
    </location>
</feature>
<proteinExistence type="inferred from homology"/>
<dbReference type="PANTHER" id="PTHR23155:SF1193">
    <property type="entry name" value="DISEASE RESISTANCE PROTEIN RPP13-RELATED"/>
    <property type="match status" value="1"/>
</dbReference>
<reference evidence="9" key="2">
    <citation type="journal article" date="2024" name="Plant">
        <title>Genomic evolution and insights into agronomic trait innovations of Sesamum species.</title>
        <authorList>
            <person name="Miao H."/>
            <person name="Wang L."/>
            <person name="Qu L."/>
            <person name="Liu H."/>
            <person name="Sun Y."/>
            <person name="Le M."/>
            <person name="Wang Q."/>
            <person name="Wei S."/>
            <person name="Zheng Y."/>
            <person name="Lin W."/>
            <person name="Duan Y."/>
            <person name="Cao H."/>
            <person name="Xiong S."/>
            <person name="Wang X."/>
            <person name="Wei L."/>
            <person name="Li C."/>
            <person name="Ma Q."/>
            <person name="Ju M."/>
            <person name="Zhao R."/>
            <person name="Li G."/>
            <person name="Mu C."/>
            <person name="Tian Q."/>
            <person name="Mei H."/>
            <person name="Zhang T."/>
            <person name="Gao T."/>
            <person name="Zhang H."/>
        </authorList>
    </citation>
    <scope>NUCLEOTIDE SEQUENCE</scope>
    <source>
        <strain evidence="9">G02</strain>
    </source>
</reference>
<dbReference type="Gene3D" id="1.10.8.430">
    <property type="entry name" value="Helical domain of apoptotic protease-activating factors"/>
    <property type="match status" value="1"/>
</dbReference>
<dbReference type="Gene3D" id="3.80.10.10">
    <property type="entry name" value="Ribonuclease Inhibitor"/>
    <property type="match status" value="1"/>
</dbReference>
<keyword evidence="3" id="KW-0677">Repeat</keyword>
<gene>
    <name evidence="9" type="ORF">Sradi_6727400</name>
</gene>
<keyword evidence="6" id="KW-0067">ATP-binding</keyword>
<reference evidence="9" key="1">
    <citation type="submission" date="2020-06" db="EMBL/GenBank/DDBJ databases">
        <authorList>
            <person name="Li T."/>
            <person name="Hu X."/>
            <person name="Zhang T."/>
            <person name="Song X."/>
            <person name="Zhang H."/>
            <person name="Dai N."/>
            <person name="Sheng W."/>
            <person name="Hou X."/>
            <person name="Wei L."/>
        </authorList>
    </citation>
    <scope>NUCLEOTIDE SEQUENCE</scope>
    <source>
        <strain evidence="9">G02</strain>
        <tissue evidence="9">Leaf</tissue>
    </source>
</reference>
<name>A0AAW2JT16_SESRA</name>
<keyword evidence="4" id="KW-0547">Nucleotide-binding</keyword>
<organism evidence="9">
    <name type="scientific">Sesamum radiatum</name>
    <name type="common">Black benniseed</name>
    <dbReference type="NCBI Taxonomy" id="300843"/>
    <lineage>
        <taxon>Eukaryota</taxon>
        <taxon>Viridiplantae</taxon>
        <taxon>Streptophyta</taxon>
        <taxon>Embryophyta</taxon>
        <taxon>Tracheophyta</taxon>
        <taxon>Spermatophyta</taxon>
        <taxon>Magnoliopsida</taxon>
        <taxon>eudicotyledons</taxon>
        <taxon>Gunneridae</taxon>
        <taxon>Pentapetalae</taxon>
        <taxon>asterids</taxon>
        <taxon>lamiids</taxon>
        <taxon>Lamiales</taxon>
        <taxon>Pedaliaceae</taxon>
        <taxon>Sesamum</taxon>
    </lineage>
</organism>
<dbReference type="Pfam" id="PF00931">
    <property type="entry name" value="NB-ARC"/>
    <property type="match status" value="1"/>
</dbReference>
<evidence type="ECO:0000256" key="2">
    <source>
        <dbReference type="ARBA" id="ARBA00022614"/>
    </source>
</evidence>
<evidence type="ECO:0000259" key="8">
    <source>
        <dbReference type="Pfam" id="PF23559"/>
    </source>
</evidence>
<dbReference type="InterPro" id="IPR042197">
    <property type="entry name" value="Apaf_helical"/>
</dbReference>
<dbReference type="InterPro" id="IPR027417">
    <property type="entry name" value="P-loop_NTPase"/>
</dbReference>
<protein>
    <submittedName>
        <fullName evidence="9">Late blight resistance proteinR1A-10</fullName>
    </submittedName>
</protein>
<dbReference type="Gene3D" id="3.40.50.300">
    <property type="entry name" value="P-loop containing nucleotide triphosphate hydrolases"/>
    <property type="match status" value="1"/>
</dbReference>
<evidence type="ECO:0000256" key="1">
    <source>
        <dbReference type="ARBA" id="ARBA00008894"/>
    </source>
</evidence>
<dbReference type="Gene3D" id="1.10.10.10">
    <property type="entry name" value="Winged helix-like DNA-binding domain superfamily/Winged helix DNA-binding domain"/>
    <property type="match status" value="1"/>
</dbReference>
<dbReference type="PANTHER" id="PTHR23155">
    <property type="entry name" value="DISEASE RESISTANCE PROTEIN RP"/>
    <property type="match status" value="1"/>
</dbReference>
<accession>A0AAW2JT16</accession>
<dbReference type="InterPro" id="IPR058922">
    <property type="entry name" value="WHD_DRP"/>
</dbReference>
<dbReference type="InterPro" id="IPR036388">
    <property type="entry name" value="WH-like_DNA-bd_sf"/>
</dbReference>
<comment type="caution">
    <text evidence="9">The sequence shown here is derived from an EMBL/GenBank/DDBJ whole genome shotgun (WGS) entry which is preliminary data.</text>
</comment>
<dbReference type="Pfam" id="PF23559">
    <property type="entry name" value="WHD_DRP"/>
    <property type="match status" value="1"/>
</dbReference>
<dbReference type="InterPro" id="IPR002182">
    <property type="entry name" value="NB-ARC"/>
</dbReference>
<dbReference type="SUPFAM" id="SSF52540">
    <property type="entry name" value="P-loop containing nucleoside triphosphate hydrolases"/>
    <property type="match status" value="1"/>
</dbReference>
<evidence type="ECO:0000313" key="9">
    <source>
        <dbReference type="EMBL" id="KAL0296753.1"/>
    </source>
</evidence>
<dbReference type="FunFam" id="3.40.50.300:FF:001091">
    <property type="entry name" value="Probable disease resistance protein At1g61300"/>
    <property type="match status" value="1"/>
</dbReference>
<dbReference type="GO" id="GO:0043531">
    <property type="term" value="F:ADP binding"/>
    <property type="evidence" value="ECO:0007669"/>
    <property type="project" value="InterPro"/>
</dbReference>
<comment type="similarity">
    <text evidence="1">Belongs to the disease resistance NB-LRR family.</text>
</comment>
<evidence type="ECO:0000259" key="7">
    <source>
        <dbReference type="Pfam" id="PF00931"/>
    </source>
</evidence>
<keyword evidence="5" id="KW-0611">Plant defense</keyword>
<dbReference type="InterPro" id="IPR044974">
    <property type="entry name" value="Disease_R_plants"/>
</dbReference>
<dbReference type="GO" id="GO:0098542">
    <property type="term" value="P:defense response to other organism"/>
    <property type="evidence" value="ECO:0007669"/>
    <property type="project" value="TreeGrafter"/>
</dbReference>
<evidence type="ECO:0000256" key="3">
    <source>
        <dbReference type="ARBA" id="ARBA00022737"/>
    </source>
</evidence>
<feature type="domain" description="Disease resistance protein winged helix" evidence="8">
    <location>
        <begin position="259"/>
        <end position="329"/>
    </location>
</feature>
<dbReference type="SUPFAM" id="SSF52058">
    <property type="entry name" value="L domain-like"/>
    <property type="match status" value="1"/>
</dbReference>
<dbReference type="GO" id="GO:0051607">
    <property type="term" value="P:defense response to virus"/>
    <property type="evidence" value="ECO:0007669"/>
    <property type="project" value="UniProtKB-ARBA"/>
</dbReference>
<dbReference type="InterPro" id="IPR032675">
    <property type="entry name" value="LRR_dom_sf"/>
</dbReference>
<keyword evidence="2" id="KW-0433">Leucine-rich repeat</keyword>
<dbReference type="EMBL" id="JACGWJ010000032">
    <property type="protein sequence ID" value="KAL0296753.1"/>
    <property type="molecule type" value="Genomic_DNA"/>
</dbReference>
<evidence type="ECO:0000256" key="5">
    <source>
        <dbReference type="ARBA" id="ARBA00022821"/>
    </source>
</evidence>
<evidence type="ECO:0000256" key="6">
    <source>
        <dbReference type="ARBA" id="ARBA00022840"/>
    </source>
</evidence>
<dbReference type="GO" id="GO:0005524">
    <property type="term" value="F:ATP binding"/>
    <property type="evidence" value="ECO:0007669"/>
    <property type="project" value="UniProtKB-KW"/>
</dbReference>
<evidence type="ECO:0000256" key="4">
    <source>
        <dbReference type="ARBA" id="ARBA00022741"/>
    </source>
</evidence>
<dbReference type="AlphaFoldDB" id="A0AAW2JT16"/>